<comment type="caution">
    <text evidence="2">The sequence shown here is derived from an EMBL/GenBank/DDBJ whole genome shotgun (WGS) entry which is preliminary data.</text>
</comment>
<keyword evidence="1" id="KW-1133">Transmembrane helix</keyword>
<gene>
    <name evidence="2" type="ORF">R2Q92_06070</name>
</gene>
<feature type="transmembrane region" description="Helical" evidence="1">
    <location>
        <begin position="214"/>
        <end position="235"/>
    </location>
</feature>
<evidence type="ECO:0000313" key="2">
    <source>
        <dbReference type="EMBL" id="MDZ8161398.1"/>
    </source>
</evidence>
<feature type="transmembrane region" description="Helical" evidence="1">
    <location>
        <begin position="148"/>
        <end position="167"/>
    </location>
</feature>
<protein>
    <submittedName>
        <fullName evidence="2">Uncharacterized protein</fullName>
    </submittedName>
</protein>
<keyword evidence="1" id="KW-0812">Transmembrane</keyword>
<proteinExistence type="predicted"/>
<dbReference type="RefSeq" id="WP_194424015.1">
    <property type="nucleotide sequence ID" value="NZ_BAAAPT010000001.1"/>
</dbReference>
<feature type="transmembrane region" description="Helical" evidence="1">
    <location>
        <begin position="174"/>
        <end position="194"/>
    </location>
</feature>
<feature type="transmembrane region" description="Helical" evidence="1">
    <location>
        <begin position="123"/>
        <end position="142"/>
    </location>
</feature>
<feature type="transmembrane region" description="Helical" evidence="1">
    <location>
        <begin position="63"/>
        <end position="83"/>
    </location>
</feature>
<evidence type="ECO:0000313" key="3">
    <source>
        <dbReference type="Proteomes" id="UP001291912"/>
    </source>
</evidence>
<name>A0ABU5N5N1_9MICO</name>
<organism evidence="2 3">
    <name type="scientific">Microbacterium aquimaris</name>
    <dbReference type="NCBI Taxonomy" id="459816"/>
    <lineage>
        <taxon>Bacteria</taxon>
        <taxon>Bacillati</taxon>
        <taxon>Actinomycetota</taxon>
        <taxon>Actinomycetes</taxon>
        <taxon>Micrococcales</taxon>
        <taxon>Microbacteriaceae</taxon>
        <taxon>Microbacterium</taxon>
    </lineage>
</organism>
<keyword evidence="3" id="KW-1185">Reference proteome</keyword>
<dbReference type="Proteomes" id="UP001291912">
    <property type="component" value="Unassembled WGS sequence"/>
</dbReference>
<reference evidence="2 3" key="1">
    <citation type="submission" date="2023-10" db="EMBL/GenBank/DDBJ databases">
        <title>Microbacterium xanthum sp. nov., isolated from seaweed.</title>
        <authorList>
            <person name="Lee S.D."/>
        </authorList>
    </citation>
    <scope>NUCLEOTIDE SEQUENCE [LARGE SCALE GENOMIC DNA]</scope>
    <source>
        <strain evidence="2 3">KCTC 19124</strain>
    </source>
</reference>
<accession>A0ABU5N5N1</accession>
<sequence>MTTAARRGILAVATLLVLLSLGAVFAVVVPEPDLRRWVGVLEQASFDPVTAPERAERDAAMAWVARVLLALAAAWLVIGMLAARTRLVRRPGAAAARSTWLSSTRPWRARESTLGMLPLDRRLTFGVPAALLVGTSVVQASFLALTELVVTLLAWGVFAVSLRLLAWGRSPWPVFAAAGGALVGRCVVVLSAMSVAGPGGFWSTVWADPVSRTVYVAVVFALFVWVFVAAGWALATQLKRPPRGTVTR</sequence>
<dbReference type="EMBL" id="JAWJYN010000001">
    <property type="protein sequence ID" value="MDZ8161398.1"/>
    <property type="molecule type" value="Genomic_DNA"/>
</dbReference>
<keyword evidence="1" id="KW-0472">Membrane</keyword>
<evidence type="ECO:0000256" key="1">
    <source>
        <dbReference type="SAM" id="Phobius"/>
    </source>
</evidence>